<evidence type="ECO:0000256" key="7">
    <source>
        <dbReference type="ARBA" id="ARBA00022840"/>
    </source>
</evidence>
<dbReference type="GO" id="GO:0000155">
    <property type="term" value="F:phosphorelay sensor kinase activity"/>
    <property type="evidence" value="ECO:0007669"/>
    <property type="project" value="InterPro"/>
</dbReference>
<dbReference type="KEGG" id="jas:FJQ89_10030"/>
<dbReference type="CDD" id="cd00156">
    <property type="entry name" value="REC"/>
    <property type="match status" value="1"/>
</dbReference>
<keyword evidence="6" id="KW-0418">Kinase</keyword>
<keyword evidence="10" id="KW-0812">Transmembrane</keyword>
<evidence type="ECO:0000313" key="15">
    <source>
        <dbReference type="EMBL" id="QDG70707.1"/>
    </source>
</evidence>
<keyword evidence="5" id="KW-0547">Nucleotide-binding</keyword>
<sequence length="907" mass="97744">MVKYIRPAPARHDGLAVALALLVALLMLLPWGQVDIPFRHYLPLHTLLEFASIVVAFLVFATLWYTPSNAVSASWLLIAVALFSAGWLDLAHALSFRGMPDLITPSTAKKSTAFWLAARLIVALTLLGVSFYPHLRRPSRLGRYGLLAGAAALNLLLLWGVFWHEAKLPGGGGAMDYFSLKNILEGLAAALLLHSAWRYRRLARGAGADSLRPLFLAALAGALSGLLLINHEIMADLRNLFGHLYKLLSYGLLFQAMFVASVRKPYHQLSLQAHALTETNAQLRTRSLALSSTAMPVFVTDLAGRVQWRNRAAYALLRQAFPGRAARQQFKSALLDSDPAALAGMRAALANGVLWRGQVRLGQDGGPRLILDCTATPLRNDGGAVYGSVITAEDVTERIAARQRYKRVLDTALDGFWIIGADGWLLEVNQGYAKMSGYTVAQLLRMNVDQLEAAAFTRDIPLRMTHLASQGQLRLQSRHRHADGHEFVVEMSATHDPATGHVFVFLHDRSEYEAAAAARYDLERQLLQSQKMQSLGQLTGGIAHDFNNALTAILGYANLALRRCLPAQPGKLGPYLREIVGASERASELVAKMLTFARMQPGAPAGPLAPAGVIAEVLAMLRPSIPSGIALHSRVDDPACVLMAAGELHQVLVNLIINARDAIGEHGSIEVRVRRRLLDGQLCAVSRRRLVGDYLAIEVRDDGCGIAAEHVGRLFDPFFTTKEVGKGTGLGLAMLQSILRRAGGHVLVETAPGRGSCFQLLFPVAAATAGEAAVAGPAAVFDGVAGAGQQIWVVDDTPAVARYIAELLGDWGYRVRRFDDPLQLLAAFQATPMAVDLVLTDQTMPGIGGLALAAALHRLRPGLPIFLCTGQCAGLDEAALSRCGIQRCFDKPISGGALLRAVALALV</sequence>
<dbReference type="AlphaFoldDB" id="A0A4Y6RE07"/>
<dbReference type="SMART" id="SM00448">
    <property type="entry name" value="REC"/>
    <property type="match status" value="1"/>
</dbReference>
<evidence type="ECO:0000259" key="12">
    <source>
        <dbReference type="PROSITE" id="PS50110"/>
    </source>
</evidence>
<comment type="catalytic activity">
    <reaction evidence="1">
        <text>ATP + protein L-histidine = ADP + protein N-phospho-L-histidine.</text>
        <dbReference type="EC" id="2.7.13.3"/>
    </reaction>
</comment>
<dbReference type="InterPro" id="IPR011006">
    <property type="entry name" value="CheY-like_superfamily"/>
</dbReference>
<dbReference type="InterPro" id="IPR004358">
    <property type="entry name" value="Sig_transdc_His_kin-like_C"/>
</dbReference>
<reference evidence="15 16" key="1">
    <citation type="submission" date="2019-06" db="EMBL/GenBank/DDBJ databases">
        <title>Complete genome sequence of Janthinobacterium sp. SNU WT3 isolated from diseased rainbow trout.</title>
        <authorList>
            <person name="Oh W.T."/>
            <person name="Park S.C."/>
        </authorList>
    </citation>
    <scope>NUCLEOTIDE SEQUENCE [LARGE SCALE GENOMIC DNA]</scope>
    <source>
        <strain evidence="15 16">SNU WT3</strain>
    </source>
</reference>
<accession>A0A4Y6RE07</accession>
<evidence type="ECO:0000256" key="3">
    <source>
        <dbReference type="ARBA" id="ARBA00022553"/>
    </source>
</evidence>
<dbReference type="Pfam" id="PF00512">
    <property type="entry name" value="HisKA"/>
    <property type="match status" value="1"/>
</dbReference>
<evidence type="ECO:0000259" key="14">
    <source>
        <dbReference type="PROSITE" id="PS50113"/>
    </source>
</evidence>
<name>A0A4Y6RE07_9BURK</name>
<dbReference type="InterPro" id="IPR036890">
    <property type="entry name" value="HATPase_C_sf"/>
</dbReference>
<dbReference type="SMART" id="SM00091">
    <property type="entry name" value="PAS"/>
    <property type="match status" value="2"/>
</dbReference>
<dbReference type="OrthoDB" id="5389366at2"/>
<dbReference type="Pfam" id="PF00072">
    <property type="entry name" value="Response_reg"/>
    <property type="match status" value="1"/>
</dbReference>
<feature type="transmembrane region" description="Helical" evidence="10">
    <location>
        <begin position="12"/>
        <end position="32"/>
    </location>
</feature>
<dbReference type="Gene3D" id="1.10.287.130">
    <property type="match status" value="1"/>
</dbReference>
<dbReference type="InterPro" id="IPR001789">
    <property type="entry name" value="Sig_transdc_resp-reg_receiver"/>
</dbReference>
<evidence type="ECO:0000256" key="1">
    <source>
        <dbReference type="ARBA" id="ARBA00000085"/>
    </source>
</evidence>
<evidence type="ECO:0000256" key="2">
    <source>
        <dbReference type="ARBA" id="ARBA00012438"/>
    </source>
</evidence>
<keyword evidence="4" id="KW-0808">Transferase</keyword>
<dbReference type="SUPFAM" id="SSF55785">
    <property type="entry name" value="PYP-like sensor domain (PAS domain)"/>
    <property type="match status" value="2"/>
</dbReference>
<evidence type="ECO:0000256" key="9">
    <source>
        <dbReference type="PROSITE-ProRule" id="PRU00169"/>
    </source>
</evidence>
<dbReference type="PRINTS" id="PR00344">
    <property type="entry name" value="BCTRLSENSOR"/>
</dbReference>
<keyword evidence="10" id="KW-0472">Membrane</keyword>
<dbReference type="Gene3D" id="3.40.50.2300">
    <property type="match status" value="1"/>
</dbReference>
<dbReference type="GO" id="GO:0006355">
    <property type="term" value="P:regulation of DNA-templated transcription"/>
    <property type="evidence" value="ECO:0007669"/>
    <property type="project" value="InterPro"/>
</dbReference>
<evidence type="ECO:0000256" key="8">
    <source>
        <dbReference type="ARBA" id="ARBA00023012"/>
    </source>
</evidence>
<evidence type="ECO:0000256" key="6">
    <source>
        <dbReference type="ARBA" id="ARBA00022777"/>
    </source>
</evidence>
<evidence type="ECO:0000259" key="13">
    <source>
        <dbReference type="PROSITE" id="PS50112"/>
    </source>
</evidence>
<feature type="transmembrane region" description="Helical" evidence="10">
    <location>
        <begin position="44"/>
        <end position="66"/>
    </location>
</feature>
<dbReference type="InterPro" id="IPR003594">
    <property type="entry name" value="HATPase_dom"/>
</dbReference>
<feature type="modified residue" description="4-aspartylphosphate" evidence="9">
    <location>
        <position position="841"/>
    </location>
</feature>
<evidence type="ECO:0000256" key="4">
    <source>
        <dbReference type="ARBA" id="ARBA00022679"/>
    </source>
</evidence>
<dbReference type="RefSeq" id="WP_141170074.1">
    <property type="nucleotide sequence ID" value="NZ_CP041185.1"/>
</dbReference>
<dbReference type="InterPro" id="IPR033425">
    <property type="entry name" value="MASE3"/>
</dbReference>
<evidence type="ECO:0000256" key="5">
    <source>
        <dbReference type="ARBA" id="ARBA00022741"/>
    </source>
</evidence>
<dbReference type="InterPro" id="IPR003661">
    <property type="entry name" value="HisK_dim/P_dom"/>
</dbReference>
<dbReference type="Pfam" id="PF02518">
    <property type="entry name" value="HATPase_c"/>
    <property type="match status" value="1"/>
</dbReference>
<dbReference type="Gene3D" id="3.30.565.10">
    <property type="entry name" value="Histidine kinase-like ATPase, C-terminal domain"/>
    <property type="match status" value="1"/>
</dbReference>
<dbReference type="EMBL" id="CP041185">
    <property type="protein sequence ID" value="QDG70707.1"/>
    <property type="molecule type" value="Genomic_DNA"/>
</dbReference>
<evidence type="ECO:0000313" key="16">
    <source>
        <dbReference type="Proteomes" id="UP000316665"/>
    </source>
</evidence>
<dbReference type="CDD" id="cd00130">
    <property type="entry name" value="PAS"/>
    <property type="match status" value="1"/>
</dbReference>
<dbReference type="PANTHER" id="PTHR43065:SF46">
    <property type="entry name" value="C4-DICARBOXYLATE TRANSPORT SENSOR PROTEIN DCTB"/>
    <property type="match status" value="1"/>
</dbReference>
<gene>
    <name evidence="15" type="ORF">FJQ89_10030</name>
</gene>
<feature type="domain" description="PAC" evidence="14">
    <location>
        <begin position="355"/>
        <end position="407"/>
    </location>
</feature>
<dbReference type="Gene3D" id="3.30.450.20">
    <property type="entry name" value="PAS domain"/>
    <property type="match status" value="2"/>
</dbReference>
<keyword evidence="8" id="KW-0902">Two-component regulatory system</keyword>
<feature type="domain" description="PAS" evidence="13">
    <location>
        <begin position="401"/>
        <end position="444"/>
    </location>
</feature>
<dbReference type="PROSITE" id="PS50112">
    <property type="entry name" value="PAS"/>
    <property type="match status" value="1"/>
</dbReference>
<protein>
    <recommendedName>
        <fullName evidence="2">histidine kinase</fullName>
        <ecNumber evidence="2">2.7.13.3</ecNumber>
    </recommendedName>
</protein>
<feature type="transmembrane region" description="Helical" evidence="10">
    <location>
        <begin position="144"/>
        <end position="163"/>
    </location>
</feature>
<dbReference type="InterPro" id="IPR000014">
    <property type="entry name" value="PAS"/>
</dbReference>
<feature type="transmembrane region" description="Helical" evidence="10">
    <location>
        <begin position="113"/>
        <end position="132"/>
    </location>
</feature>
<dbReference type="EC" id="2.7.13.3" evidence="2"/>
<dbReference type="PROSITE" id="PS50109">
    <property type="entry name" value="HIS_KIN"/>
    <property type="match status" value="1"/>
</dbReference>
<dbReference type="SUPFAM" id="SSF55874">
    <property type="entry name" value="ATPase domain of HSP90 chaperone/DNA topoisomerase II/histidine kinase"/>
    <property type="match status" value="1"/>
</dbReference>
<feature type="domain" description="Response regulatory" evidence="12">
    <location>
        <begin position="790"/>
        <end position="906"/>
    </location>
</feature>
<dbReference type="CDD" id="cd00082">
    <property type="entry name" value="HisKA"/>
    <property type="match status" value="1"/>
</dbReference>
<dbReference type="Pfam" id="PF17159">
    <property type="entry name" value="MASE3"/>
    <property type="match status" value="1"/>
</dbReference>
<feature type="domain" description="Histidine kinase" evidence="11">
    <location>
        <begin position="541"/>
        <end position="766"/>
    </location>
</feature>
<proteinExistence type="predicted"/>
<feature type="transmembrane region" description="Helical" evidence="10">
    <location>
        <begin position="211"/>
        <end position="231"/>
    </location>
</feature>
<dbReference type="PROSITE" id="PS50113">
    <property type="entry name" value="PAC"/>
    <property type="match status" value="1"/>
</dbReference>
<dbReference type="InterPro" id="IPR013767">
    <property type="entry name" value="PAS_fold"/>
</dbReference>
<keyword evidence="7" id="KW-0067">ATP-binding</keyword>
<dbReference type="Pfam" id="PF00989">
    <property type="entry name" value="PAS"/>
    <property type="match status" value="1"/>
</dbReference>
<dbReference type="SUPFAM" id="SSF52172">
    <property type="entry name" value="CheY-like"/>
    <property type="match status" value="1"/>
</dbReference>
<dbReference type="Proteomes" id="UP000316665">
    <property type="component" value="Chromosome"/>
</dbReference>
<dbReference type="InterPro" id="IPR036097">
    <property type="entry name" value="HisK_dim/P_sf"/>
</dbReference>
<keyword evidence="16" id="KW-1185">Reference proteome</keyword>
<dbReference type="SMART" id="SM00387">
    <property type="entry name" value="HATPase_c"/>
    <property type="match status" value="1"/>
</dbReference>
<evidence type="ECO:0000259" key="11">
    <source>
        <dbReference type="PROSITE" id="PS50109"/>
    </source>
</evidence>
<dbReference type="GO" id="GO:0005524">
    <property type="term" value="F:ATP binding"/>
    <property type="evidence" value="ECO:0007669"/>
    <property type="project" value="UniProtKB-KW"/>
</dbReference>
<dbReference type="InterPro" id="IPR005467">
    <property type="entry name" value="His_kinase_dom"/>
</dbReference>
<keyword evidence="10" id="KW-1133">Transmembrane helix</keyword>
<dbReference type="InterPro" id="IPR000700">
    <property type="entry name" value="PAS-assoc_C"/>
</dbReference>
<dbReference type="InterPro" id="IPR035965">
    <property type="entry name" value="PAS-like_dom_sf"/>
</dbReference>
<feature type="transmembrane region" description="Helical" evidence="10">
    <location>
        <begin position="73"/>
        <end position="93"/>
    </location>
</feature>
<dbReference type="Pfam" id="PF13426">
    <property type="entry name" value="PAS_9"/>
    <property type="match status" value="1"/>
</dbReference>
<keyword evidence="3 9" id="KW-0597">Phosphoprotein</keyword>
<feature type="transmembrane region" description="Helical" evidence="10">
    <location>
        <begin position="183"/>
        <end position="199"/>
    </location>
</feature>
<organism evidence="15 16">
    <name type="scientific">Janthinobacterium tructae</name>
    <dbReference type="NCBI Taxonomy" id="2590869"/>
    <lineage>
        <taxon>Bacteria</taxon>
        <taxon>Pseudomonadati</taxon>
        <taxon>Pseudomonadota</taxon>
        <taxon>Betaproteobacteria</taxon>
        <taxon>Burkholderiales</taxon>
        <taxon>Oxalobacteraceae</taxon>
        <taxon>Janthinobacterium</taxon>
    </lineage>
</organism>
<dbReference type="SMART" id="SM00388">
    <property type="entry name" value="HisKA"/>
    <property type="match status" value="1"/>
</dbReference>
<dbReference type="PANTHER" id="PTHR43065">
    <property type="entry name" value="SENSOR HISTIDINE KINASE"/>
    <property type="match status" value="1"/>
</dbReference>
<dbReference type="PROSITE" id="PS50110">
    <property type="entry name" value="RESPONSE_REGULATORY"/>
    <property type="match status" value="1"/>
</dbReference>
<dbReference type="NCBIfam" id="TIGR00229">
    <property type="entry name" value="sensory_box"/>
    <property type="match status" value="1"/>
</dbReference>
<evidence type="ECO:0000256" key="10">
    <source>
        <dbReference type="SAM" id="Phobius"/>
    </source>
</evidence>
<dbReference type="SUPFAM" id="SSF47384">
    <property type="entry name" value="Homodimeric domain of signal transducing histidine kinase"/>
    <property type="match status" value="1"/>
</dbReference>